<proteinExistence type="predicted"/>
<evidence type="ECO:0000313" key="2">
    <source>
        <dbReference type="EMBL" id="VIO94244.1"/>
    </source>
</evidence>
<dbReference type="EMBL" id="CAAKNF010000193">
    <property type="protein sequence ID" value="VIO94244.1"/>
    <property type="molecule type" value="Genomic_DNA"/>
</dbReference>
<evidence type="ECO:0000313" key="5">
    <source>
        <dbReference type="WormBase" id="Bm14218"/>
    </source>
</evidence>
<gene>
    <name evidence="1 4 5" type="ORF">Bm14218</name>
    <name evidence="2" type="ORF">BM_BM14218</name>
    <name evidence="1" type="ORF">BM_Bm14218</name>
</gene>
<keyword evidence="3" id="KW-1185">Reference proteome</keyword>
<evidence type="ECO:0000313" key="4">
    <source>
        <dbReference type="WBParaSite" id="Bm14218.1"/>
    </source>
</evidence>
<dbReference type="CTD" id="66058009"/>
<reference evidence="2" key="3">
    <citation type="submission" date="2019-04" db="EMBL/GenBank/DDBJ databases">
        <authorList>
            <person name="Howe K."/>
            <person name="Paulini M."/>
            <person name="Williams G."/>
        </authorList>
    </citation>
    <scope>NUCLEOTIDE SEQUENCE [LARGE SCALE GENOMIC DNA]</scope>
    <source>
        <strain evidence="2">FR3</strain>
    </source>
</reference>
<dbReference type="WormBase" id="Bm14218">
    <property type="protein sequence ID" value="BM22534"/>
    <property type="gene ID" value="WBGene00234479"/>
</dbReference>
<dbReference type="EMBL" id="LN856962">
    <property type="protein sequence ID" value="CDP96814.1"/>
    <property type="molecule type" value="Genomic_DNA"/>
</dbReference>
<sequence>MISGKTLRFRTVEICSSILSIFHQKTANTRETAVLQKVLRRAES</sequence>
<dbReference type="WBParaSite" id="Bm14218.1">
    <property type="protein sequence ID" value="Bm14218.1"/>
    <property type="gene ID" value="WBGene00234479"/>
</dbReference>
<dbReference type="RefSeq" id="XP_042934845.1">
    <property type="nucleotide sequence ID" value="XM_043078911.1"/>
</dbReference>
<dbReference type="KEGG" id="bmy:BM_BM14218"/>
<protein>
    <submittedName>
        <fullName evidence="1 4">Bm14218</fullName>
    </submittedName>
</protein>
<reference evidence="1" key="2">
    <citation type="submission" date="2012-12" db="EMBL/GenBank/DDBJ databases">
        <authorList>
            <person name="Gao Y.W."/>
            <person name="Fan S.T."/>
            <person name="Sun H.T."/>
            <person name="Wang Z."/>
            <person name="Gao X.L."/>
            <person name="Li Y.G."/>
            <person name="Wang T.C."/>
            <person name="Zhang K."/>
            <person name="Xu W.W."/>
            <person name="Yu Z.J."/>
            <person name="Xia X.Z."/>
        </authorList>
    </citation>
    <scope>NUCLEOTIDE SEQUENCE</scope>
    <source>
        <strain evidence="1">FR3</strain>
    </source>
</reference>
<dbReference type="GeneID" id="66058009"/>
<evidence type="ECO:0000313" key="3">
    <source>
        <dbReference type="Proteomes" id="UP000006672"/>
    </source>
</evidence>
<name>A0A0K0J0K0_BRUMA</name>
<reference evidence="1 3" key="1">
    <citation type="journal article" date="2007" name="Science">
        <title>Draft genome of the filarial nematode parasite Brugia malayi.</title>
        <authorList>
            <person name="Ghedin E."/>
            <person name="Wang S."/>
            <person name="Spiro D."/>
            <person name="Caler E."/>
            <person name="Zhao Q."/>
            <person name="Crabtree J."/>
            <person name="Allen J.E."/>
            <person name="Delcher A.L."/>
            <person name="Guiliano D.B."/>
            <person name="Miranda-Saavedra D."/>
            <person name="Angiuoli S.V."/>
            <person name="Creasy T."/>
            <person name="Amedeo P."/>
            <person name="Haas B."/>
            <person name="El-Sayed N.M."/>
            <person name="Wortman J.R."/>
            <person name="Feldblyum T."/>
            <person name="Tallon L."/>
            <person name="Schatz M."/>
            <person name="Shumway M."/>
            <person name="Koo H."/>
            <person name="Salzberg S.L."/>
            <person name="Schobel S."/>
            <person name="Pertea M."/>
            <person name="Pop M."/>
            <person name="White O."/>
            <person name="Barton G.J."/>
            <person name="Carlow C.K."/>
            <person name="Crawford M.J."/>
            <person name="Daub J."/>
            <person name="Dimmic M.W."/>
            <person name="Estes C.F."/>
            <person name="Foster J.M."/>
            <person name="Ganatra M."/>
            <person name="Gregory W.F."/>
            <person name="Johnson N.M."/>
            <person name="Jin J."/>
            <person name="Komuniecki R."/>
            <person name="Korf I."/>
            <person name="Kumar S."/>
            <person name="Laney S."/>
            <person name="Li B.W."/>
            <person name="Li W."/>
            <person name="Lindblom T.H."/>
            <person name="Lustigman S."/>
            <person name="Ma D."/>
            <person name="Maina C.V."/>
            <person name="Martin D.M."/>
            <person name="McCarter J.P."/>
            <person name="McReynolds L."/>
            <person name="Mitreva M."/>
            <person name="Nutman T.B."/>
            <person name="Parkinson J."/>
            <person name="Peregrin-Alvarez J.M."/>
            <person name="Poole C."/>
            <person name="Ren Q."/>
            <person name="Saunders L."/>
            <person name="Sluder A.E."/>
            <person name="Smith K."/>
            <person name="Stanke M."/>
            <person name="Unnasch T.R."/>
            <person name="Ware J."/>
            <person name="Wei A.D."/>
            <person name="Weil G."/>
            <person name="Williams D.J."/>
            <person name="Zhang Y."/>
            <person name="Williams S.A."/>
            <person name="Fraser-Liggett C."/>
            <person name="Slatko B."/>
            <person name="Blaxter M.L."/>
            <person name="Scott A.L."/>
        </authorList>
    </citation>
    <scope>NUCLEOTIDE SEQUENCE</scope>
    <source>
        <strain evidence="1 3">FR3</strain>
    </source>
</reference>
<dbReference type="AlphaFoldDB" id="A0A0K0J0K0"/>
<accession>A0A4E9FDH1</accession>
<reference evidence="4" key="4">
    <citation type="submission" date="2019-12" db="UniProtKB">
        <authorList>
            <consortium name="WormBaseParasite"/>
        </authorList>
    </citation>
    <scope>IDENTIFICATION</scope>
</reference>
<organism evidence="1">
    <name type="scientific">Brugia malayi</name>
    <name type="common">Filarial nematode worm</name>
    <dbReference type="NCBI Taxonomy" id="6279"/>
    <lineage>
        <taxon>Eukaryota</taxon>
        <taxon>Metazoa</taxon>
        <taxon>Ecdysozoa</taxon>
        <taxon>Nematoda</taxon>
        <taxon>Chromadorea</taxon>
        <taxon>Rhabditida</taxon>
        <taxon>Spirurina</taxon>
        <taxon>Spiruromorpha</taxon>
        <taxon>Filarioidea</taxon>
        <taxon>Onchocercidae</taxon>
        <taxon>Brugia</taxon>
    </lineage>
</organism>
<evidence type="ECO:0000313" key="1">
    <source>
        <dbReference type="EMBL" id="CDP96814.1"/>
    </source>
</evidence>
<accession>A0A0K0J0K0</accession>
<dbReference type="Proteomes" id="UP000006672">
    <property type="component" value="Unassembled WGS sequence"/>
</dbReference>